<gene>
    <name evidence="2" type="ORF">PGLA2088_LOCUS10967</name>
</gene>
<feature type="compositionally biased region" description="Low complexity" evidence="1">
    <location>
        <begin position="55"/>
        <end position="71"/>
    </location>
</feature>
<feature type="region of interest" description="Disordered" evidence="1">
    <location>
        <begin position="89"/>
        <end position="118"/>
    </location>
</feature>
<dbReference type="AlphaFoldDB" id="A0A813IR67"/>
<name>A0A813IR67_POLGL</name>
<organism evidence="2 3">
    <name type="scientific">Polarella glacialis</name>
    <name type="common">Dinoflagellate</name>
    <dbReference type="NCBI Taxonomy" id="89957"/>
    <lineage>
        <taxon>Eukaryota</taxon>
        <taxon>Sar</taxon>
        <taxon>Alveolata</taxon>
        <taxon>Dinophyceae</taxon>
        <taxon>Suessiales</taxon>
        <taxon>Suessiaceae</taxon>
        <taxon>Polarella</taxon>
    </lineage>
</organism>
<sequence length="488" mass="53748">MPRVAASGAITAARASPKKKIKDSKLKDKKGKKEKKDQKEKKDKKEKRGGIETGSAQPQAPPVSAAAFSQQLTPGVAAVAAEFQRDPDFNISDEDQESSAEEAVPEQAAEAEGPRSAEDLMRDEITQVLVASGGECRLSSLETQLGLSMPPEVHDSFIIDMEGDAIALTGKQMCKLLEAPSFNVAAIEESFFDLGEEVLRAGLDFGAEDRFRELFDDLLAKREEVRAAVLRRADGILYAPGALGRNRQLPPMLREEEELLNWVLRAVKAQSRRSPWVPMSSLLEDINIRRGRAVLPDGLPLWEWLSLRCKEDMSMVTDGSDLLLQYLPDSSAGAVEGEARRSKLAEAVRDTLFKYATEFPTANGLSFADLEQLPAVARLKVQPRALQRLLSTLPQMFQIYENSLGPAVRLAPGTGPAQQPARALIPGELPTTMEEWELEKDVLFRGMPSPPEGWIRVISKSTGCIYFANRHNPRETRVDMPKAPAHKA</sequence>
<evidence type="ECO:0000313" key="2">
    <source>
        <dbReference type="EMBL" id="CAE8654333.1"/>
    </source>
</evidence>
<reference evidence="2" key="1">
    <citation type="submission" date="2021-02" db="EMBL/GenBank/DDBJ databases">
        <authorList>
            <person name="Dougan E. K."/>
            <person name="Rhodes N."/>
            <person name="Thang M."/>
            <person name="Chan C."/>
        </authorList>
    </citation>
    <scope>NUCLEOTIDE SEQUENCE</scope>
</reference>
<feature type="region of interest" description="Disordered" evidence="1">
    <location>
        <begin position="1"/>
        <end position="71"/>
    </location>
</feature>
<evidence type="ECO:0000313" key="3">
    <source>
        <dbReference type="Proteomes" id="UP000626109"/>
    </source>
</evidence>
<feature type="compositionally biased region" description="Acidic residues" evidence="1">
    <location>
        <begin position="91"/>
        <end position="104"/>
    </location>
</feature>
<accession>A0A813IR67</accession>
<dbReference type="Proteomes" id="UP000626109">
    <property type="component" value="Unassembled WGS sequence"/>
</dbReference>
<feature type="compositionally biased region" description="Basic and acidic residues" evidence="1">
    <location>
        <begin position="34"/>
        <end position="50"/>
    </location>
</feature>
<dbReference type="EMBL" id="CAJNNW010012485">
    <property type="protein sequence ID" value="CAE8654333.1"/>
    <property type="molecule type" value="Genomic_DNA"/>
</dbReference>
<feature type="compositionally biased region" description="Basic residues" evidence="1">
    <location>
        <begin position="16"/>
        <end position="33"/>
    </location>
</feature>
<proteinExistence type="predicted"/>
<protein>
    <submittedName>
        <fullName evidence="2">Uncharacterized protein</fullName>
    </submittedName>
</protein>
<feature type="compositionally biased region" description="Low complexity" evidence="1">
    <location>
        <begin position="1"/>
        <end position="15"/>
    </location>
</feature>
<comment type="caution">
    <text evidence="2">The sequence shown here is derived from an EMBL/GenBank/DDBJ whole genome shotgun (WGS) entry which is preliminary data.</text>
</comment>
<evidence type="ECO:0000256" key="1">
    <source>
        <dbReference type="SAM" id="MobiDB-lite"/>
    </source>
</evidence>